<dbReference type="HOGENOM" id="CLU_124446_1_0_9"/>
<evidence type="ECO:0000256" key="1">
    <source>
        <dbReference type="SAM" id="Coils"/>
    </source>
</evidence>
<sequence length="158" mass="18177">MNLYELSGSYIQLQNILEDMEDEDIAAALDEVNDSFENKAINTVKMIKSFEADAKAVKEEKQRLGKRQKTLENKAQSLKDYIYDNMKATQKDKIKSDLFNISIRKNPPALAIHSEEAIPAEFYIEQKPKLDKQKLKEYVKEYGLDGVELKQGESLSIR</sequence>
<feature type="coiled-coil region" evidence="1">
    <location>
        <begin position="47"/>
        <end position="74"/>
    </location>
</feature>
<proteinExistence type="predicted"/>
<name>K9EC75_9LACT</name>
<reference evidence="2 3" key="1">
    <citation type="submission" date="2012-09" db="EMBL/GenBank/DDBJ databases">
        <title>The Genome Sequence of Alloiococcus otitis ATCC 51267.</title>
        <authorList>
            <consortium name="The Broad Institute Genome Sequencing Platform"/>
            <person name="Earl A."/>
            <person name="Ward D."/>
            <person name="Feldgarden M."/>
            <person name="Gevers D."/>
            <person name="Huys G."/>
            <person name="Walker B."/>
            <person name="Young S.K."/>
            <person name="Zeng Q."/>
            <person name="Gargeya S."/>
            <person name="Fitzgerald M."/>
            <person name="Haas B."/>
            <person name="Abouelleil A."/>
            <person name="Alvarado L."/>
            <person name="Arachchi H.M."/>
            <person name="Berlin A.M."/>
            <person name="Chapman S.B."/>
            <person name="Goldberg J."/>
            <person name="Griggs A."/>
            <person name="Gujja S."/>
            <person name="Hansen M."/>
            <person name="Howarth C."/>
            <person name="Imamovic A."/>
            <person name="Larimer J."/>
            <person name="McCowen C."/>
            <person name="Montmayeur A."/>
            <person name="Murphy C."/>
            <person name="Neiman D."/>
            <person name="Pearson M."/>
            <person name="Priest M."/>
            <person name="Roberts A."/>
            <person name="Saif S."/>
            <person name="Shea T."/>
            <person name="Sisk P."/>
            <person name="Sykes S."/>
            <person name="Wortman J."/>
            <person name="Nusbaum C."/>
            <person name="Birren B."/>
        </authorList>
    </citation>
    <scope>NUCLEOTIDE SEQUENCE [LARGE SCALE GENOMIC DNA]</scope>
    <source>
        <strain evidence="2 3">ATCC 51267</strain>
    </source>
</reference>
<evidence type="ECO:0000313" key="3">
    <source>
        <dbReference type="Proteomes" id="UP000009875"/>
    </source>
</evidence>
<evidence type="ECO:0008006" key="4">
    <source>
        <dbReference type="Google" id="ProtNLM"/>
    </source>
</evidence>
<dbReference type="InterPro" id="IPR008840">
    <property type="entry name" value="Sipho_Gp157"/>
</dbReference>
<evidence type="ECO:0000313" key="2">
    <source>
        <dbReference type="EMBL" id="EKU93386.1"/>
    </source>
</evidence>
<dbReference type="eggNOG" id="ENOG50330BC">
    <property type="taxonomic scope" value="Bacteria"/>
</dbReference>
<accession>K9EC75</accession>
<dbReference type="STRING" id="883081.HMPREF9698_01134"/>
<keyword evidence="3" id="KW-1185">Reference proteome</keyword>
<keyword evidence="1" id="KW-0175">Coiled coil</keyword>
<dbReference type="RefSeq" id="WP_003778249.1">
    <property type="nucleotide sequence ID" value="NZ_JH992959.1"/>
</dbReference>
<dbReference type="OrthoDB" id="2168866at2"/>
<comment type="caution">
    <text evidence="2">The sequence shown here is derived from an EMBL/GenBank/DDBJ whole genome shotgun (WGS) entry which is preliminary data.</text>
</comment>
<protein>
    <recommendedName>
        <fullName evidence="4">Siphovirus Gp157 family protein</fullName>
    </recommendedName>
</protein>
<dbReference type="EMBL" id="AGXA01000021">
    <property type="protein sequence ID" value="EKU93386.1"/>
    <property type="molecule type" value="Genomic_DNA"/>
</dbReference>
<organism evidence="2 3">
    <name type="scientific">Alloiococcus otitis ATCC 51267</name>
    <dbReference type="NCBI Taxonomy" id="883081"/>
    <lineage>
        <taxon>Bacteria</taxon>
        <taxon>Bacillati</taxon>
        <taxon>Bacillota</taxon>
        <taxon>Bacilli</taxon>
        <taxon>Lactobacillales</taxon>
        <taxon>Carnobacteriaceae</taxon>
        <taxon>Alloiococcus</taxon>
    </lineage>
</organism>
<gene>
    <name evidence="2" type="ORF">HMPREF9698_01134</name>
</gene>
<dbReference type="Proteomes" id="UP000009875">
    <property type="component" value="Unassembled WGS sequence"/>
</dbReference>
<dbReference type="Pfam" id="PF05565">
    <property type="entry name" value="Sipho_Gp157"/>
    <property type="match status" value="1"/>
</dbReference>
<dbReference type="AlphaFoldDB" id="K9EC75"/>